<dbReference type="HOGENOM" id="CLU_077595_0_0_7"/>
<accession>Q7MSX8</accession>
<evidence type="ECO:0000313" key="3">
    <source>
        <dbReference type="EMBL" id="CAE09184.1"/>
    </source>
</evidence>
<evidence type="ECO:0000259" key="2">
    <source>
        <dbReference type="Pfam" id="PF14827"/>
    </source>
</evidence>
<dbReference type="KEGG" id="wsu:WS0010"/>
<dbReference type="AlphaFoldDB" id="Q7MSX8"/>
<organism evidence="4">
    <name type="scientific">Wolinella succinogenes (strain ATCC 29543 / DSM 1740 / CCUG 13145 / JCM 31913 / LMG 7466 / NCTC 11488 / FDC 602W)</name>
    <name type="common">Vibrio succinogenes</name>
    <dbReference type="NCBI Taxonomy" id="273121"/>
    <lineage>
        <taxon>Bacteria</taxon>
        <taxon>Pseudomonadati</taxon>
        <taxon>Campylobacterota</taxon>
        <taxon>Epsilonproteobacteria</taxon>
        <taxon>Campylobacterales</taxon>
        <taxon>Helicobacteraceae</taxon>
        <taxon>Wolinella</taxon>
    </lineage>
</organism>
<dbReference type="STRING" id="273121.WS0010"/>
<proteinExistence type="predicted"/>
<dbReference type="Proteomes" id="UP000000422">
    <property type="component" value="Chromosome"/>
</dbReference>
<dbReference type="Pfam" id="PF14827">
    <property type="entry name" value="dCache_3"/>
    <property type="match status" value="1"/>
</dbReference>
<sequence>MMAGGIFFLILKVNQAIYSEEIEKKIEIALEIAKENLDSEIQTALSLAIVIADRERIKEGFIKDDRELLYKEITEQIARLKKGADYKELDIHLHTKDLRVYVRSWDFNSFGIELSPFRKGLVKVKETLQPLASIELGQRMNIKAISPVMQEGEYLGSAEVHFGFDRVSRRLSQKGINFFILMEGRHLGVATRMIADPRIDGFVLANSSCEQTCIEKLRGKLTPSVLKKGYIETDDFVFGFSPFFSFDGEKLGYIGVFFDRKLINEPSILYAFERLKEERREEKRLYRPMQPSENPPKGITIQ</sequence>
<feature type="region of interest" description="Disordered" evidence="1">
    <location>
        <begin position="283"/>
        <end position="302"/>
    </location>
</feature>
<dbReference type="EMBL" id="BX571657">
    <property type="protein sequence ID" value="CAE09184.1"/>
    <property type="molecule type" value="Genomic_DNA"/>
</dbReference>
<evidence type="ECO:0000256" key="1">
    <source>
        <dbReference type="SAM" id="MobiDB-lite"/>
    </source>
</evidence>
<protein>
    <recommendedName>
        <fullName evidence="2">Double Cache domain-containing protein</fullName>
    </recommendedName>
</protein>
<feature type="domain" description="Double Cache" evidence="2">
    <location>
        <begin position="20"/>
        <end position="186"/>
    </location>
</feature>
<reference evidence="3 4" key="1">
    <citation type="journal article" date="2003" name="Proc. Natl. Acad. Sci. U.S.A.">
        <title>Complete genome sequence and analysis of Wolinella succinogenes.</title>
        <authorList>
            <person name="Baar C."/>
            <person name="Eppinger M."/>
            <person name="Raddatz G."/>
            <person name="Simon JM."/>
            <person name="Lanz C."/>
            <person name="Klimmek O."/>
            <person name="Nandakumar R."/>
            <person name="Gross R."/>
            <person name="Rosinus A."/>
            <person name="Keller H."/>
            <person name="Jagtap P."/>
            <person name="Linke B."/>
            <person name="Meyer F."/>
            <person name="Lederer H."/>
            <person name="Schuster S.C."/>
        </authorList>
    </citation>
    <scope>NUCLEOTIDE SEQUENCE [LARGE SCALE GENOMIC DNA]</scope>
    <source>
        <strain evidence="4">ATCC 29543 / DSM 1740 / CCUG 13145 / JCM 31913 / LMG 7466 / NCTC 11488 / FDC 602W</strain>
    </source>
</reference>
<name>Q7MSX8_WOLSU</name>
<dbReference type="InterPro" id="IPR029150">
    <property type="entry name" value="dCache_3"/>
</dbReference>
<evidence type="ECO:0000313" key="4">
    <source>
        <dbReference type="Proteomes" id="UP000000422"/>
    </source>
</evidence>
<keyword evidence="4" id="KW-1185">Reference proteome</keyword>
<dbReference type="eggNOG" id="COG0840">
    <property type="taxonomic scope" value="Bacteria"/>
</dbReference>
<gene>
    <name evidence="3" type="ordered locus">WS0010</name>
</gene>